<dbReference type="SUPFAM" id="SSF55174">
    <property type="entry name" value="Alpha-L RNA-binding motif"/>
    <property type="match status" value="1"/>
</dbReference>
<dbReference type="RefSeq" id="WP_369017482.1">
    <property type="nucleotide sequence ID" value="NZ_CP121689.1"/>
</dbReference>
<dbReference type="InterPro" id="IPR047048">
    <property type="entry name" value="TlyA"/>
</dbReference>
<dbReference type="EMBL" id="CP121689">
    <property type="protein sequence ID" value="WZL75336.1"/>
    <property type="molecule type" value="Genomic_DNA"/>
</dbReference>
<evidence type="ECO:0000313" key="6">
    <source>
        <dbReference type="Proteomes" id="UP001461341"/>
    </source>
</evidence>
<dbReference type="Pfam" id="PF01728">
    <property type="entry name" value="FtsJ"/>
    <property type="match status" value="1"/>
</dbReference>
<comment type="similarity">
    <text evidence="2">Belongs to the TlyA family.</text>
</comment>
<sequence length="276" mass="30584">MTCKKLRLDELLVKRGLCESREKAKRLIMAGKVSVRGHSYPLKPATRIEEEAEIVLLEEPRFVGRGGEKLEHALRTFSISVAGRVFLDVGASTGGFTDCLLQWGARKVFAVDVGFGQLHEKLRSNPQVVVMERCNARFLNKEMLGEEVDGAVVDVSFISLCLILPAVAGVVKTGGDVVALVKPQFEAGKEEVPRGGVIRKRETHERVLKKVIECAASVGFLFKGLTFSPLRGDKGNIEFFVHWVRQSGSLEHQEELELKIRETVNEAHHLLMGDAL</sequence>
<name>A0ABZ2YAZ1_9BACT</name>
<dbReference type="CDD" id="cd00165">
    <property type="entry name" value="S4"/>
    <property type="match status" value="1"/>
</dbReference>
<evidence type="ECO:0000256" key="1">
    <source>
        <dbReference type="ARBA" id="ARBA00022884"/>
    </source>
</evidence>
<dbReference type="Gene3D" id="3.40.50.150">
    <property type="entry name" value="Vaccinia Virus protein VP39"/>
    <property type="match status" value="1"/>
</dbReference>
<dbReference type="NCBIfam" id="TIGR00478">
    <property type="entry name" value="tly"/>
    <property type="match status" value="1"/>
</dbReference>
<dbReference type="PROSITE" id="PS50889">
    <property type="entry name" value="S4"/>
    <property type="match status" value="1"/>
</dbReference>
<dbReference type="Pfam" id="PF01479">
    <property type="entry name" value="S4"/>
    <property type="match status" value="1"/>
</dbReference>
<dbReference type="GO" id="GO:0008168">
    <property type="term" value="F:methyltransferase activity"/>
    <property type="evidence" value="ECO:0007669"/>
    <property type="project" value="UniProtKB-KW"/>
</dbReference>
<feature type="domain" description="RNA-binding S4" evidence="4">
    <location>
        <begin position="6"/>
        <end position="68"/>
    </location>
</feature>
<gene>
    <name evidence="5" type="ORF">QBE54_06970</name>
</gene>
<dbReference type="Gene3D" id="3.10.290.10">
    <property type="entry name" value="RNA-binding S4 domain"/>
    <property type="match status" value="1"/>
</dbReference>
<dbReference type="InterPro" id="IPR036986">
    <property type="entry name" value="S4_RNA-bd_sf"/>
</dbReference>
<organism evidence="5 6">
    <name type="scientific">Thermatribacter velox</name>
    <dbReference type="NCBI Taxonomy" id="3039681"/>
    <lineage>
        <taxon>Bacteria</taxon>
        <taxon>Pseudomonadati</taxon>
        <taxon>Atribacterota</taxon>
        <taxon>Atribacteria</taxon>
        <taxon>Atribacterales</taxon>
        <taxon>Thermatribacteraceae</taxon>
        <taxon>Thermatribacter</taxon>
    </lineage>
</organism>
<dbReference type="InterPro" id="IPR002942">
    <property type="entry name" value="S4_RNA-bd"/>
</dbReference>
<evidence type="ECO:0000259" key="4">
    <source>
        <dbReference type="SMART" id="SM00363"/>
    </source>
</evidence>
<reference evidence="5 6" key="1">
    <citation type="submission" date="2023-03" db="EMBL/GenBank/DDBJ databases">
        <title>Novel Species.</title>
        <authorList>
            <person name="Ma S."/>
        </authorList>
    </citation>
    <scope>NUCLEOTIDE SEQUENCE [LARGE SCALE GENOMIC DNA]</scope>
    <source>
        <strain evidence="5 6">B11</strain>
    </source>
</reference>
<keyword evidence="5" id="KW-0808">Transferase</keyword>
<accession>A0ABZ2YAZ1</accession>
<evidence type="ECO:0000256" key="3">
    <source>
        <dbReference type="PROSITE-ProRule" id="PRU00182"/>
    </source>
</evidence>
<dbReference type="InterPro" id="IPR029063">
    <property type="entry name" value="SAM-dependent_MTases_sf"/>
</dbReference>
<dbReference type="PANTHER" id="PTHR32319:SF0">
    <property type="entry name" value="BACTERIAL HEMOLYSIN-LIKE PROTEIN"/>
    <property type="match status" value="1"/>
</dbReference>
<dbReference type="PANTHER" id="PTHR32319">
    <property type="entry name" value="BACTERIAL HEMOLYSIN-LIKE PROTEIN"/>
    <property type="match status" value="1"/>
</dbReference>
<keyword evidence="6" id="KW-1185">Reference proteome</keyword>
<keyword evidence="5" id="KW-0489">Methyltransferase</keyword>
<keyword evidence="1 3" id="KW-0694">RNA-binding</keyword>
<evidence type="ECO:0000313" key="5">
    <source>
        <dbReference type="EMBL" id="WZL75336.1"/>
    </source>
</evidence>
<evidence type="ECO:0000256" key="2">
    <source>
        <dbReference type="ARBA" id="ARBA00029460"/>
    </source>
</evidence>
<dbReference type="GO" id="GO:0032259">
    <property type="term" value="P:methylation"/>
    <property type="evidence" value="ECO:0007669"/>
    <property type="project" value="UniProtKB-KW"/>
</dbReference>
<proteinExistence type="inferred from homology"/>
<dbReference type="PIRSF" id="PIRSF005578">
    <property type="entry name" value="TlyA"/>
    <property type="match status" value="1"/>
</dbReference>
<dbReference type="Proteomes" id="UP001461341">
    <property type="component" value="Chromosome"/>
</dbReference>
<dbReference type="SUPFAM" id="SSF53335">
    <property type="entry name" value="S-adenosyl-L-methionine-dependent methyltransferases"/>
    <property type="match status" value="1"/>
</dbReference>
<protein>
    <submittedName>
        <fullName evidence="5">TlyA family RNA methyltransferase</fullName>
    </submittedName>
</protein>
<dbReference type="InterPro" id="IPR002877">
    <property type="entry name" value="RNA_MeTrfase_FtsJ_dom"/>
</dbReference>
<dbReference type="SMART" id="SM00363">
    <property type="entry name" value="S4"/>
    <property type="match status" value="1"/>
</dbReference>
<dbReference type="InterPro" id="IPR004538">
    <property type="entry name" value="Hemolysin_A/TlyA"/>
</dbReference>